<evidence type="ECO:0000256" key="8">
    <source>
        <dbReference type="ARBA" id="ARBA00023002"/>
    </source>
</evidence>
<accession>A0ABM1PBX0</accession>
<dbReference type="InterPro" id="IPR001128">
    <property type="entry name" value="Cyt_P450"/>
</dbReference>
<reference evidence="13" key="2">
    <citation type="journal article" date="2016" name="G3 (Bethesda)">
        <title>Genome Evolution in Three Species of Cactophilic Drosophila.</title>
        <authorList>
            <person name="Sanchez-Flores A."/>
            <person name="Penazola F."/>
            <person name="Carpinteyro-Ponce J."/>
            <person name="Nazario-Yepiz N."/>
            <person name="Abreu-Goodger C."/>
            <person name="Machado C.A."/>
            <person name="Markow T.A."/>
        </authorList>
    </citation>
    <scope>NUCLEOTIDE SEQUENCE [LARGE SCALE GENOMIC DNA]</scope>
</reference>
<dbReference type="Proteomes" id="UP000694904">
    <property type="component" value="Chromosome 5"/>
</dbReference>
<evidence type="ECO:0000256" key="11">
    <source>
        <dbReference type="RuleBase" id="RU000461"/>
    </source>
</evidence>
<evidence type="ECO:0000256" key="12">
    <source>
        <dbReference type="SAM" id="Phobius"/>
    </source>
</evidence>
<dbReference type="SUPFAM" id="SSF48264">
    <property type="entry name" value="Cytochrome P450"/>
    <property type="match status" value="1"/>
</dbReference>
<dbReference type="GeneID" id="108614990"/>
<dbReference type="PRINTS" id="PR00465">
    <property type="entry name" value="EP450IV"/>
</dbReference>
<evidence type="ECO:0000256" key="5">
    <source>
        <dbReference type="ARBA" id="ARBA00010617"/>
    </source>
</evidence>
<evidence type="ECO:0000256" key="10">
    <source>
        <dbReference type="ARBA" id="ARBA00023033"/>
    </source>
</evidence>
<reference evidence="14" key="3">
    <citation type="submission" date="2025-08" db="UniProtKB">
        <authorList>
            <consortium name="RefSeq"/>
        </authorList>
    </citation>
    <scope>IDENTIFICATION</scope>
    <source>
        <tissue evidence="14">Whole organism</tissue>
    </source>
</reference>
<keyword evidence="6 11" id="KW-0349">Heme</keyword>
<keyword evidence="12" id="KW-0472">Membrane</keyword>
<comment type="similarity">
    <text evidence="5 11">Belongs to the cytochrome P450 family.</text>
</comment>
<keyword evidence="13" id="KW-1185">Reference proteome</keyword>
<evidence type="ECO:0000313" key="14">
    <source>
        <dbReference type="RefSeq" id="XP_017864706.1"/>
    </source>
</evidence>
<dbReference type="InterPro" id="IPR017972">
    <property type="entry name" value="Cyt_P450_CS"/>
</dbReference>
<dbReference type="InterPro" id="IPR002403">
    <property type="entry name" value="Cyt_P450_E_grp-IV"/>
</dbReference>
<organism evidence="13 14">
    <name type="scientific">Drosophila arizonae</name>
    <name type="common">Fruit fly</name>
    <dbReference type="NCBI Taxonomy" id="7263"/>
    <lineage>
        <taxon>Eukaryota</taxon>
        <taxon>Metazoa</taxon>
        <taxon>Ecdysozoa</taxon>
        <taxon>Arthropoda</taxon>
        <taxon>Hexapoda</taxon>
        <taxon>Insecta</taxon>
        <taxon>Pterygota</taxon>
        <taxon>Neoptera</taxon>
        <taxon>Endopterygota</taxon>
        <taxon>Diptera</taxon>
        <taxon>Brachycera</taxon>
        <taxon>Muscomorpha</taxon>
        <taxon>Ephydroidea</taxon>
        <taxon>Drosophilidae</taxon>
        <taxon>Drosophila</taxon>
    </lineage>
</organism>
<keyword evidence="7 11" id="KW-0479">Metal-binding</keyword>
<dbReference type="PROSITE" id="PS00086">
    <property type="entry name" value="CYTOCHROME_P450"/>
    <property type="match status" value="1"/>
</dbReference>
<evidence type="ECO:0000256" key="9">
    <source>
        <dbReference type="ARBA" id="ARBA00023004"/>
    </source>
</evidence>
<proteinExistence type="inferred from homology"/>
<dbReference type="InterPro" id="IPR050196">
    <property type="entry name" value="Cytochrome_P450_Monoox"/>
</dbReference>
<evidence type="ECO:0000256" key="3">
    <source>
        <dbReference type="ARBA" id="ARBA00004174"/>
    </source>
</evidence>
<evidence type="ECO:0000256" key="2">
    <source>
        <dbReference type="ARBA" id="ARBA00003690"/>
    </source>
</evidence>
<keyword evidence="12" id="KW-1133">Transmembrane helix</keyword>
<gene>
    <name evidence="14" type="primary">LOC108614990</name>
</gene>
<evidence type="ECO:0000256" key="4">
    <source>
        <dbReference type="ARBA" id="ARBA00004406"/>
    </source>
</evidence>
<evidence type="ECO:0000256" key="7">
    <source>
        <dbReference type="ARBA" id="ARBA00022723"/>
    </source>
</evidence>
<name>A0ABM1PBX0_DROAR</name>
<evidence type="ECO:0000256" key="6">
    <source>
        <dbReference type="ARBA" id="ARBA00022617"/>
    </source>
</evidence>
<dbReference type="RefSeq" id="XP_017864706.1">
    <property type="nucleotide sequence ID" value="XM_018009217.1"/>
</dbReference>
<dbReference type="Gene3D" id="1.10.630.10">
    <property type="entry name" value="Cytochrome P450"/>
    <property type="match status" value="2"/>
</dbReference>
<evidence type="ECO:0000256" key="1">
    <source>
        <dbReference type="ARBA" id="ARBA00001971"/>
    </source>
</evidence>
<dbReference type="PANTHER" id="PTHR24291:SF105">
    <property type="entry name" value="CYTOCHROME P450 4P1-RELATED"/>
    <property type="match status" value="1"/>
</dbReference>
<evidence type="ECO:0000313" key="13">
    <source>
        <dbReference type="Proteomes" id="UP000694904"/>
    </source>
</evidence>
<reference evidence="13" key="1">
    <citation type="journal article" date="1997" name="Nucleic Acids Res.">
        <title>tRNAscan-SE: a program for improved detection of transfer RNA genes in genomic sequence.</title>
        <authorList>
            <person name="Lowe T.M."/>
            <person name="Eddy S.R."/>
        </authorList>
    </citation>
    <scope>NUCLEOTIDE SEQUENCE [LARGE SCALE GENOMIC DNA]</scope>
</reference>
<comment type="cofactor">
    <cofactor evidence="1">
        <name>heme</name>
        <dbReference type="ChEBI" id="CHEBI:30413"/>
    </cofactor>
</comment>
<feature type="transmembrane region" description="Helical" evidence="12">
    <location>
        <begin position="16"/>
        <end position="34"/>
    </location>
</feature>
<keyword evidence="12" id="KW-0812">Transmembrane</keyword>
<protein>
    <submittedName>
        <fullName evidence="14">Cytochrome P450 4p1-like</fullName>
    </submittedName>
</protein>
<comment type="subcellular location">
    <subcellularLocation>
        <location evidence="4">Endoplasmic reticulum membrane</location>
        <topology evidence="4">Peripheral membrane protein</topology>
    </subcellularLocation>
    <subcellularLocation>
        <location evidence="3">Microsome membrane</location>
        <topology evidence="3">Peripheral membrane protein</topology>
    </subcellularLocation>
</comment>
<keyword evidence="9 11" id="KW-0408">Iron</keyword>
<comment type="function">
    <text evidence="2">May be involved in the metabolism of insect hormones and in the breakdown of synthetic insecticides.</text>
</comment>
<sequence>MPVALGKQTRRVRFDMVYPFIVIITVFVLLYWVLKINKEYYVLAFFARRARATDGRFVDNIAPILKGNTIFGNVFDLCGKDDAGTFRYYRDAALEMGKSYLIYAFGSPMFNIIDPVNAEFVLSNPTLITKSIDYDFMQPALHKGLLTSTGKKWHTRRKMITPTFKHNVLVQFEEIFRRYVNKKRRFAMLDTLICAEKDGLIDHAGICEEVNTLMFGGFDPSSITLMFTIFNLSMYEDMQELCYQEILEHIHDPNNLDINQLSNLKYLERFIKETLRIFPPVPIIGRQTSEETVLPNGLILPTGSQIIMHVFDLHRNPKYWDQPDVFDPDRFLPQNSVKRHAYAYIPFSMGLRNCLAQQYFMILIKTLLCFILKKFKILPVTNSKDLVFHMGLTLRVENNIKVKFVLRNK</sequence>
<dbReference type="PRINTS" id="PR00385">
    <property type="entry name" value="P450"/>
</dbReference>
<keyword evidence="8 11" id="KW-0560">Oxidoreductase</keyword>
<keyword evidence="10 11" id="KW-0503">Monooxygenase</keyword>
<dbReference type="InterPro" id="IPR036396">
    <property type="entry name" value="Cyt_P450_sf"/>
</dbReference>
<dbReference type="PANTHER" id="PTHR24291">
    <property type="entry name" value="CYTOCHROME P450 FAMILY 4"/>
    <property type="match status" value="1"/>
</dbReference>
<dbReference type="Pfam" id="PF00067">
    <property type="entry name" value="p450"/>
    <property type="match status" value="2"/>
</dbReference>